<dbReference type="AlphaFoldDB" id="A0A8H3INL4"/>
<dbReference type="PANTHER" id="PTHR28538">
    <property type="entry name" value="INTEGRAL INNER NUCLEAR MEMBRANE PROTEIN IMA1"/>
    <property type="match status" value="1"/>
</dbReference>
<evidence type="ECO:0000256" key="4">
    <source>
        <dbReference type="ARBA" id="ARBA00023136"/>
    </source>
</evidence>
<feature type="compositionally biased region" description="Polar residues" evidence="6">
    <location>
        <begin position="423"/>
        <end position="436"/>
    </location>
</feature>
<dbReference type="InterPro" id="IPR042321">
    <property type="entry name" value="Ima1"/>
</dbReference>
<proteinExistence type="predicted"/>
<dbReference type="PANTHER" id="PTHR28538:SF1">
    <property type="entry name" value="INTEGRAL INNER NUCLEAR MEMBRANE PROTEIN IMA1"/>
    <property type="match status" value="1"/>
</dbReference>
<feature type="transmembrane region" description="Helical" evidence="7">
    <location>
        <begin position="612"/>
        <end position="629"/>
    </location>
</feature>
<comment type="subcellular location">
    <subcellularLocation>
        <location evidence="1">Nucleus inner membrane</location>
        <topology evidence="1">Multi-pass membrane protein</topology>
    </subcellularLocation>
</comment>
<feature type="transmembrane region" description="Helical" evidence="7">
    <location>
        <begin position="234"/>
        <end position="256"/>
    </location>
</feature>
<gene>
    <name evidence="9" type="ORF">GOMPHAMPRED_002393</name>
</gene>
<feature type="region of interest" description="Disordered" evidence="6">
    <location>
        <begin position="407"/>
        <end position="471"/>
    </location>
</feature>
<comment type="caution">
    <text evidence="9">The sequence shown here is derived from an EMBL/GenBank/DDBJ whole genome shotgun (WGS) entry which is preliminary data.</text>
</comment>
<feature type="compositionally biased region" description="Polar residues" evidence="6">
    <location>
        <begin position="673"/>
        <end position="693"/>
    </location>
</feature>
<dbReference type="Proteomes" id="UP000664169">
    <property type="component" value="Unassembled WGS sequence"/>
</dbReference>
<dbReference type="InterPro" id="IPR018617">
    <property type="entry name" value="Ima1_N"/>
</dbReference>
<evidence type="ECO:0000313" key="9">
    <source>
        <dbReference type="EMBL" id="CAF9921770.1"/>
    </source>
</evidence>
<feature type="transmembrane region" description="Helical" evidence="7">
    <location>
        <begin position="581"/>
        <end position="600"/>
    </location>
</feature>
<dbReference type="GO" id="GO:0044732">
    <property type="term" value="C:mitotic spindle pole body"/>
    <property type="evidence" value="ECO:0007669"/>
    <property type="project" value="TreeGrafter"/>
</dbReference>
<keyword evidence="4 7" id="KW-0472">Membrane</keyword>
<protein>
    <recommendedName>
        <fullName evidence="8">Ima1 N-terminal domain-containing protein</fullName>
    </recommendedName>
</protein>
<dbReference type="Pfam" id="PF09779">
    <property type="entry name" value="Ima1_N"/>
    <property type="match status" value="1"/>
</dbReference>
<keyword evidence="5" id="KW-0539">Nucleus</keyword>
<keyword evidence="10" id="KW-1185">Reference proteome</keyword>
<feature type="compositionally biased region" description="Polar residues" evidence="6">
    <location>
        <begin position="763"/>
        <end position="776"/>
    </location>
</feature>
<feature type="transmembrane region" description="Helical" evidence="7">
    <location>
        <begin position="277"/>
        <end position="295"/>
    </location>
</feature>
<dbReference type="GO" id="GO:0034506">
    <property type="term" value="C:chromosome, centromeric core domain"/>
    <property type="evidence" value="ECO:0007669"/>
    <property type="project" value="TreeGrafter"/>
</dbReference>
<evidence type="ECO:0000256" key="3">
    <source>
        <dbReference type="ARBA" id="ARBA00022989"/>
    </source>
</evidence>
<feature type="region of interest" description="Disordered" evidence="6">
    <location>
        <begin position="763"/>
        <end position="787"/>
    </location>
</feature>
<sequence length="787" mass="87724">MPLLSRRRLQCFYCGNKSLQRYEYRLPKWKCEHCLADNYLDANGEITEPPPTAAPTPTRTKRFAQISPQSSQLVPSSHDQSPFCQTCLNNQYLITQNLANYLPDTTDPRYAEFEANLPKYKQELEERYPPVCANCENAVSKRIRAAGTFAKADYLRRVMEKTRTIGLTNNTWTSVSILRATGGLLWFFAAGILVLWNGFGALADLQTNQNDLIDGQRELNVFQCMGEAGALGHIHSACAIGVYHYAGWGVAASLASSWWNPIMRRRIIDRTTGLKEFYKLQAILVVARCGTWYLLGKGDQRGLDAALIRMIHATMLAMNIGVSLLAYCTPRIAKTPLINFHDDHEPLVTGKEAQTKHVPTSLPLSTDTQVITTSASVSFPFNKANTSPIKERYHQEIIDTDEDLDLNDAMDIDSPQPKHNFRPVSSRTPKTVSQEPSPFYGKLPPAPVSQEHRLRNPPNKPSFQKTSSERQDKFFQSMVQPRSDTGNGKLDSSTEFRLQEPKLVIKQDKQETGLENWFSSNVFSLGDSKIIPLQDQATSNDQDTAKLELTPGLHSLFPIVLLLTAIAFWTAAPMFSPWSSYLYQCATFLGAAITTGRFITVVSNQVVNGSDVLLCVAELFGAVILAYQTRQAILVQLDIDEALGAFPTVYFAFMVIQECIIIVTAYRRGNENSATHNSIPKHQTSSPSLVKSSQPREKKLLPLKESTALYQSQPNISMDQRINSMDKKSKNRVNGSIEHLTKSTALGTLNLDSYSSLSGNNILAPTSKRTSRTLQARSPKPWEVGGI</sequence>
<evidence type="ECO:0000313" key="10">
    <source>
        <dbReference type="Proteomes" id="UP000664169"/>
    </source>
</evidence>
<feature type="transmembrane region" description="Helical" evidence="7">
    <location>
        <begin position="184"/>
        <end position="203"/>
    </location>
</feature>
<feature type="region of interest" description="Disordered" evidence="6">
    <location>
        <begin position="673"/>
        <end position="696"/>
    </location>
</feature>
<evidence type="ECO:0000256" key="2">
    <source>
        <dbReference type="ARBA" id="ARBA00022692"/>
    </source>
</evidence>
<feature type="transmembrane region" description="Helical" evidence="7">
    <location>
        <begin position="649"/>
        <end position="666"/>
    </location>
</feature>
<name>A0A8H3INL4_9LECA</name>
<dbReference type="GO" id="GO:0005637">
    <property type="term" value="C:nuclear inner membrane"/>
    <property type="evidence" value="ECO:0007669"/>
    <property type="project" value="UniProtKB-SubCell"/>
</dbReference>
<evidence type="ECO:0000256" key="6">
    <source>
        <dbReference type="SAM" id="MobiDB-lite"/>
    </source>
</evidence>
<evidence type="ECO:0000259" key="8">
    <source>
        <dbReference type="Pfam" id="PF09779"/>
    </source>
</evidence>
<organism evidence="9 10">
    <name type="scientific">Gomphillus americanus</name>
    <dbReference type="NCBI Taxonomy" id="1940652"/>
    <lineage>
        <taxon>Eukaryota</taxon>
        <taxon>Fungi</taxon>
        <taxon>Dikarya</taxon>
        <taxon>Ascomycota</taxon>
        <taxon>Pezizomycotina</taxon>
        <taxon>Lecanoromycetes</taxon>
        <taxon>OSLEUM clade</taxon>
        <taxon>Ostropomycetidae</taxon>
        <taxon>Ostropales</taxon>
        <taxon>Graphidaceae</taxon>
        <taxon>Gomphilloideae</taxon>
        <taxon>Gomphillus</taxon>
    </lineage>
</organism>
<feature type="transmembrane region" description="Helical" evidence="7">
    <location>
        <begin position="556"/>
        <end position="575"/>
    </location>
</feature>
<keyword evidence="2 7" id="KW-0812">Transmembrane</keyword>
<feature type="domain" description="Ima1 N-terminal" evidence="8">
    <location>
        <begin position="9"/>
        <end position="139"/>
    </location>
</feature>
<keyword evidence="3 7" id="KW-1133">Transmembrane helix</keyword>
<evidence type="ECO:0000256" key="7">
    <source>
        <dbReference type="SAM" id="Phobius"/>
    </source>
</evidence>
<feature type="transmembrane region" description="Helical" evidence="7">
    <location>
        <begin position="307"/>
        <end position="328"/>
    </location>
</feature>
<dbReference type="OrthoDB" id="5966927at2759"/>
<dbReference type="GO" id="GO:0034992">
    <property type="term" value="C:microtubule organizing center attachment site"/>
    <property type="evidence" value="ECO:0007669"/>
    <property type="project" value="TreeGrafter"/>
</dbReference>
<dbReference type="GO" id="GO:0071765">
    <property type="term" value="P:nuclear inner membrane organization"/>
    <property type="evidence" value="ECO:0007669"/>
    <property type="project" value="InterPro"/>
</dbReference>
<accession>A0A8H3INL4</accession>
<evidence type="ECO:0000256" key="5">
    <source>
        <dbReference type="ARBA" id="ARBA00023242"/>
    </source>
</evidence>
<reference evidence="9" key="1">
    <citation type="submission" date="2021-03" db="EMBL/GenBank/DDBJ databases">
        <authorList>
            <person name="Tagirdzhanova G."/>
        </authorList>
    </citation>
    <scope>NUCLEOTIDE SEQUENCE</scope>
</reference>
<dbReference type="EMBL" id="CAJPDQ010000017">
    <property type="protein sequence ID" value="CAF9921770.1"/>
    <property type="molecule type" value="Genomic_DNA"/>
</dbReference>
<evidence type="ECO:0000256" key="1">
    <source>
        <dbReference type="ARBA" id="ARBA00004473"/>
    </source>
</evidence>